<dbReference type="Proteomes" id="UP000478090">
    <property type="component" value="Unassembled WGS sequence"/>
</dbReference>
<sequence>MTDRRSFLRGAGALAMMAAAPAAVRASSASLPAARVLVDWHAHFVTNAEISFLRQRQTAPRVFDTGDGISVMENLDTASFAGGKPSPFSASDIAARLRHMDQLGISRQLLTHTVALGFDATLPLEQLRPLFRAVNDELAGIVRRYPGRFLAVAALPAADPQWAALELRRAHQELGLIGGSLPLNAFATLDSARTLAPLFATAQSLGSHFFIHRAPASALLPGQPPMIIPSDTEYARWSIISNSHLAQGAVTLGLTDFLDPYPDVSVEVIMLGGFLPYLIDTLVPAAHKAGVNDPLARLRRLYLDPGPYSRNGAWVKLAIEKLGADRILFGTDYGVGGGDRGDSAPGLATLDQVLTPAQRQQIYIDNSRQLLARKGITV</sequence>
<dbReference type="PANTHER" id="PTHR21240">
    <property type="entry name" value="2-AMINO-3-CARBOXYLMUCONATE-6-SEMIALDEHYDE DECARBOXYLASE"/>
    <property type="match status" value="1"/>
</dbReference>
<dbReference type="RefSeq" id="WP_161037373.1">
    <property type="nucleotide sequence ID" value="NZ_WWCM01000001.1"/>
</dbReference>
<dbReference type="InterPro" id="IPR006311">
    <property type="entry name" value="TAT_signal"/>
</dbReference>
<feature type="signal peptide" evidence="2">
    <location>
        <begin position="1"/>
        <end position="22"/>
    </location>
</feature>
<feature type="chain" id="PRO_5047464793" evidence="2">
    <location>
        <begin position="23"/>
        <end position="378"/>
    </location>
</feature>
<reference evidence="4 5" key="1">
    <citation type="submission" date="2019-12" db="EMBL/GenBank/DDBJ databases">
        <title>Novel species isolated from a subtropical stream in China.</title>
        <authorList>
            <person name="Lu H."/>
        </authorList>
    </citation>
    <scope>NUCLEOTIDE SEQUENCE [LARGE SCALE GENOMIC DNA]</scope>
    <source>
        <strain evidence="4 5">CY13W</strain>
    </source>
</reference>
<dbReference type="InterPro" id="IPR006680">
    <property type="entry name" value="Amidohydro-rel"/>
</dbReference>
<dbReference type="PANTHER" id="PTHR21240:SF28">
    <property type="entry name" value="ISO-OROTATE DECARBOXYLASE (EUROFUNG)"/>
    <property type="match status" value="1"/>
</dbReference>
<dbReference type="SUPFAM" id="SSF51556">
    <property type="entry name" value="Metallo-dependent hydrolases"/>
    <property type="match status" value="1"/>
</dbReference>
<evidence type="ECO:0000256" key="2">
    <source>
        <dbReference type="SAM" id="SignalP"/>
    </source>
</evidence>
<name>A0ABW9VFZ3_9BURK</name>
<evidence type="ECO:0000259" key="3">
    <source>
        <dbReference type="Pfam" id="PF04909"/>
    </source>
</evidence>
<feature type="domain" description="Amidohydrolase-related" evidence="3">
    <location>
        <begin position="38"/>
        <end position="371"/>
    </location>
</feature>
<dbReference type="EMBL" id="WWCM01000001">
    <property type="protein sequence ID" value="MYM37951.1"/>
    <property type="molecule type" value="Genomic_DNA"/>
</dbReference>
<proteinExistence type="predicted"/>
<gene>
    <name evidence="4" type="ORF">GTP27_01240</name>
</gene>
<evidence type="ECO:0000313" key="4">
    <source>
        <dbReference type="EMBL" id="MYM37951.1"/>
    </source>
</evidence>
<keyword evidence="5" id="KW-1185">Reference proteome</keyword>
<keyword evidence="2" id="KW-0732">Signal</keyword>
<dbReference type="Gene3D" id="3.20.20.140">
    <property type="entry name" value="Metal-dependent hydrolases"/>
    <property type="match status" value="1"/>
</dbReference>
<dbReference type="InterPro" id="IPR032465">
    <property type="entry name" value="ACMSD"/>
</dbReference>
<keyword evidence="1" id="KW-0456">Lyase</keyword>
<protein>
    <submittedName>
        <fullName evidence="4">Amidohydrolase family protein</fullName>
    </submittedName>
</protein>
<dbReference type="InterPro" id="IPR032466">
    <property type="entry name" value="Metal_Hydrolase"/>
</dbReference>
<dbReference type="PROSITE" id="PS51318">
    <property type="entry name" value="TAT"/>
    <property type="match status" value="1"/>
</dbReference>
<dbReference type="Pfam" id="PF04909">
    <property type="entry name" value="Amidohydro_2"/>
    <property type="match status" value="1"/>
</dbReference>
<evidence type="ECO:0000256" key="1">
    <source>
        <dbReference type="ARBA" id="ARBA00023239"/>
    </source>
</evidence>
<accession>A0ABW9VFZ3</accession>
<organism evidence="4 5">
    <name type="scientific">Duganella qianjiadongensis</name>
    <dbReference type="NCBI Taxonomy" id="2692176"/>
    <lineage>
        <taxon>Bacteria</taxon>
        <taxon>Pseudomonadati</taxon>
        <taxon>Pseudomonadota</taxon>
        <taxon>Betaproteobacteria</taxon>
        <taxon>Burkholderiales</taxon>
        <taxon>Oxalobacteraceae</taxon>
        <taxon>Telluria group</taxon>
        <taxon>Duganella</taxon>
    </lineage>
</organism>
<evidence type="ECO:0000313" key="5">
    <source>
        <dbReference type="Proteomes" id="UP000478090"/>
    </source>
</evidence>
<comment type="caution">
    <text evidence="4">The sequence shown here is derived from an EMBL/GenBank/DDBJ whole genome shotgun (WGS) entry which is preliminary data.</text>
</comment>